<reference evidence="3 4" key="1">
    <citation type="submission" date="2019-05" db="EMBL/GenBank/DDBJ databases">
        <title>Verrucobacter flavum gen. nov., sp. nov. a new member of the family Verrucomicrobiaceae.</title>
        <authorList>
            <person name="Szuroczki S."/>
            <person name="Abbaszade G."/>
            <person name="Szabo A."/>
            <person name="Felfoldi T."/>
            <person name="Schumann P."/>
            <person name="Boka K."/>
            <person name="Keki Z."/>
            <person name="Toumi M."/>
            <person name="Toth E."/>
        </authorList>
    </citation>
    <scope>NUCLEOTIDE SEQUENCE [LARGE SCALE GENOMIC DNA]</scope>
    <source>
        <strain evidence="3 4">MG-N-17</strain>
    </source>
</reference>
<dbReference type="InterPro" id="IPR006442">
    <property type="entry name" value="Antitoxin_Phd/YefM"/>
</dbReference>
<sequence>MPTITTHEAKTHLSRYLAAVEKGEEFVISRGKKPIAKLVPIDPPTKPPRPKVGDILGPPFIFPDSAFAPLTEEELKEWGL</sequence>
<protein>
    <recommendedName>
        <fullName evidence="2">Antitoxin</fullName>
    </recommendedName>
</protein>
<proteinExistence type="inferred from homology"/>
<comment type="function">
    <text evidence="2">Antitoxin component of a type II toxin-antitoxin (TA) system.</text>
</comment>
<dbReference type="AlphaFoldDB" id="A0A5R8KD03"/>
<gene>
    <name evidence="3" type="ORF">FEM03_15895</name>
</gene>
<dbReference type="OrthoDB" id="9800503at2"/>
<dbReference type="Proteomes" id="UP000306196">
    <property type="component" value="Unassembled WGS sequence"/>
</dbReference>
<dbReference type="NCBIfam" id="TIGR01552">
    <property type="entry name" value="phd_fam"/>
    <property type="match status" value="1"/>
</dbReference>
<dbReference type="InterPro" id="IPR036165">
    <property type="entry name" value="YefM-like_sf"/>
</dbReference>
<dbReference type="Gene3D" id="3.40.1620.10">
    <property type="entry name" value="YefM-like domain"/>
    <property type="match status" value="1"/>
</dbReference>
<evidence type="ECO:0000313" key="3">
    <source>
        <dbReference type="EMBL" id="TLD69805.1"/>
    </source>
</evidence>
<accession>A0A5R8KD03</accession>
<evidence type="ECO:0000256" key="1">
    <source>
        <dbReference type="ARBA" id="ARBA00009981"/>
    </source>
</evidence>
<comment type="similarity">
    <text evidence="1 2">Belongs to the phD/YefM antitoxin family.</text>
</comment>
<dbReference type="EMBL" id="VAUV01000011">
    <property type="protein sequence ID" value="TLD69805.1"/>
    <property type="molecule type" value="Genomic_DNA"/>
</dbReference>
<organism evidence="3 4">
    <name type="scientific">Phragmitibacter flavus</name>
    <dbReference type="NCBI Taxonomy" id="2576071"/>
    <lineage>
        <taxon>Bacteria</taxon>
        <taxon>Pseudomonadati</taxon>
        <taxon>Verrucomicrobiota</taxon>
        <taxon>Verrucomicrobiia</taxon>
        <taxon>Verrucomicrobiales</taxon>
        <taxon>Verrucomicrobiaceae</taxon>
        <taxon>Phragmitibacter</taxon>
    </lineage>
</organism>
<name>A0A5R8KD03_9BACT</name>
<evidence type="ECO:0000256" key="2">
    <source>
        <dbReference type="RuleBase" id="RU362080"/>
    </source>
</evidence>
<evidence type="ECO:0000313" key="4">
    <source>
        <dbReference type="Proteomes" id="UP000306196"/>
    </source>
</evidence>
<comment type="caution">
    <text evidence="3">The sequence shown here is derived from an EMBL/GenBank/DDBJ whole genome shotgun (WGS) entry which is preliminary data.</text>
</comment>
<keyword evidence="4" id="KW-1185">Reference proteome</keyword>
<dbReference type="RefSeq" id="WP_138087264.1">
    <property type="nucleotide sequence ID" value="NZ_VAUV01000011.1"/>
</dbReference>
<dbReference type="SUPFAM" id="SSF143120">
    <property type="entry name" value="YefM-like"/>
    <property type="match status" value="1"/>
</dbReference>
<dbReference type="Pfam" id="PF02604">
    <property type="entry name" value="PhdYeFM_antitox"/>
    <property type="match status" value="1"/>
</dbReference>